<keyword evidence="3" id="KW-1185">Reference proteome</keyword>
<evidence type="ECO:0000259" key="1">
    <source>
        <dbReference type="Pfam" id="PF04765"/>
    </source>
</evidence>
<dbReference type="InterPro" id="IPR048354">
    <property type="entry name" value="TOD1_MUCI70_glycTrfase_dom"/>
</dbReference>
<gene>
    <name evidence="2" type="ORF">DY000_02041487</name>
</gene>
<dbReference type="PANTHER" id="PTHR12956:SF17">
    <property type="entry name" value="OS01G0749100 PROTEIN"/>
    <property type="match status" value="1"/>
</dbReference>
<organism evidence="2 3">
    <name type="scientific">Brassica cretica</name>
    <name type="common">Mustard</name>
    <dbReference type="NCBI Taxonomy" id="69181"/>
    <lineage>
        <taxon>Eukaryota</taxon>
        <taxon>Viridiplantae</taxon>
        <taxon>Streptophyta</taxon>
        <taxon>Embryophyta</taxon>
        <taxon>Tracheophyta</taxon>
        <taxon>Spermatophyta</taxon>
        <taxon>Magnoliopsida</taxon>
        <taxon>eudicotyledons</taxon>
        <taxon>Gunneridae</taxon>
        <taxon>Pentapetalae</taxon>
        <taxon>rosids</taxon>
        <taxon>malvids</taxon>
        <taxon>Brassicales</taxon>
        <taxon>Brassicaceae</taxon>
        <taxon>Brassiceae</taxon>
        <taxon>Brassica</taxon>
    </lineage>
</organism>
<reference evidence="2 3" key="1">
    <citation type="journal article" date="2020" name="BMC Genomics">
        <title>Intraspecific diversification of the crop wild relative Brassica cretica Lam. using demographic model selection.</title>
        <authorList>
            <person name="Kioukis A."/>
            <person name="Michalopoulou V.A."/>
            <person name="Briers L."/>
            <person name="Pirintsos S."/>
            <person name="Studholme D.J."/>
            <person name="Pavlidis P."/>
            <person name="Sarris P.F."/>
        </authorList>
    </citation>
    <scope>NUCLEOTIDE SEQUENCE [LARGE SCALE GENOMIC DNA]</scope>
    <source>
        <strain evidence="3">cv. PFS-1207/04</strain>
    </source>
</reference>
<protein>
    <recommendedName>
        <fullName evidence="1">TOD1/MUCI70 glycosyltransferase-like domain-containing protein</fullName>
    </recommendedName>
</protein>
<name>A0ABQ7BJB2_BRACR</name>
<dbReference type="Pfam" id="PF04765">
    <property type="entry name" value="TOD1_MUCI70"/>
    <property type="match status" value="1"/>
</dbReference>
<accession>A0ABQ7BJB2</accession>
<dbReference type="EMBL" id="QGKV02001507">
    <property type="protein sequence ID" value="KAF3532256.1"/>
    <property type="molecule type" value="Genomic_DNA"/>
</dbReference>
<comment type="caution">
    <text evidence="2">The sequence shown here is derived from an EMBL/GenBank/DDBJ whole genome shotgun (WGS) entry which is preliminary data.</text>
</comment>
<dbReference type="InterPro" id="IPR006852">
    <property type="entry name" value="TOD1_MUCI70"/>
</dbReference>
<feature type="domain" description="TOD1/MUCI70 glycosyltransferase-like" evidence="1">
    <location>
        <begin position="34"/>
        <end position="94"/>
    </location>
</feature>
<proteinExistence type="predicted"/>
<dbReference type="Proteomes" id="UP000266723">
    <property type="component" value="Unassembled WGS sequence"/>
</dbReference>
<sequence>MLYLMTKKLSGGITYQELEGLADLMRKEVALARKENDSVSETVSVHFSACAFGGGDNLDQPIGMSKASTQKVCYVSFWDDVTLATQEAEGHKIGETLFR</sequence>
<evidence type="ECO:0000313" key="3">
    <source>
        <dbReference type="Proteomes" id="UP000266723"/>
    </source>
</evidence>
<dbReference type="PANTHER" id="PTHR12956">
    <property type="entry name" value="ALKALINE CERAMIDASE-RELATED"/>
    <property type="match status" value="1"/>
</dbReference>
<evidence type="ECO:0000313" key="2">
    <source>
        <dbReference type="EMBL" id="KAF3532256.1"/>
    </source>
</evidence>